<name>A0A9W8ARS3_9FUNG</name>
<evidence type="ECO:0000313" key="4">
    <source>
        <dbReference type="Proteomes" id="UP001150925"/>
    </source>
</evidence>
<dbReference type="Gene3D" id="2.120.10.80">
    <property type="entry name" value="Kelch-type beta propeller"/>
    <property type="match status" value="2"/>
</dbReference>
<gene>
    <name evidence="3" type="ORF">IWQ62_004916</name>
</gene>
<evidence type="ECO:0008006" key="5">
    <source>
        <dbReference type="Google" id="ProtNLM"/>
    </source>
</evidence>
<proteinExistence type="predicted"/>
<dbReference type="Proteomes" id="UP001150925">
    <property type="component" value="Unassembled WGS sequence"/>
</dbReference>
<dbReference type="PANTHER" id="PTHR24412:SF489">
    <property type="entry name" value="RING FINGER DOMAIN AND KELCH REPEAT-CONTAINING PROTEIN DDB_G0271372"/>
    <property type="match status" value="1"/>
</dbReference>
<keyword evidence="1" id="KW-0880">Kelch repeat</keyword>
<protein>
    <recommendedName>
        <fullName evidence="5">Galactose oxidase</fullName>
    </recommendedName>
</protein>
<dbReference type="AlphaFoldDB" id="A0A9W8ARS3"/>
<organism evidence="3 4">
    <name type="scientific">Dispira parvispora</name>
    <dbReference type="NCBI Taxonomy" id="1520584"/>
    <lineage>
        <taxon>Eukaryota</taxon>
        <taxon>Fungi</taxon>
        <taxon>Fungi incertae sedis</taxon>
        <taxon>Zoopagomycota</taxon>
        <taxon>Kickxellomycotina</taxon>
        <taxon>Dimargaritomycetes</taxon>
        <taxon>Dimargaritales</taxon>
        <taxon>Dimargaritaceae</taxon>
        <taxon>Dispira</taxon>
    </lineage>
</organism>
<dbReference type="InterPro" id="IPR011043">
    <property type="entry name" value="Gal_Oxase/kelch_b-propeller"/>
</dbReference>
<sequence>MHPQRRSTVSPGPDLPSWNHTSTWLSVPRGRMAVATMDQWAIFAGGEHSDGSPSDVVDIYDYHGNQWTTEKLSSPRRLLAGASLNNRYALFAGGVESPSGKYSDVVDIYDVQTRQWLPPGKLSTPRAIITTVVLGNRALFLGGQTDTDPQRGMVPSTAVDIVDDQLIWTHRQLSSKVGLPPLPFAPVAAPAYTTSPAVAVITGGYFFSSPQMQRPVQYADNRTFIITDQSVTDFLESNRKEDLFKEGPLLPQPNLDATGVFVNSSFVYAGGRNLPNENTTTDSDTTVTMSDQVATLSISNDTTPDGSWVVEPATLSEKRSFLASATVASGRFALFAGGMVEQEHHLVTKTIDIYDTQAREFKSQTPPLTLHIPRAATSAAVVNDCRVIFAGGFIMNFRNATATVDIFDMC</sequence>
<dbReference type="EMBL" id="JANBPY010001806">
    <property type="protein sequence ID" value="KAJ1958325.1"/>
    <property type="molecule type" value="Genomic_DNA"/>
</dbReference>
<dbReference type="InterPro" id="IPR015915">
    <property type="entry name" value="Kelch-typ_b-propeller"/>
</dbReference>
<dbReference type="SUPFAM" id="SSF50965">
    <property type="entry name" value="Galactose oxidase, central domain"/>
    <property type="match status" value="1"/>
</dbReference>
<evidence type="ECO:0000256" key="1">
    <source>
        <dbReference type="ARBA" id="ARBA00022441"/>
    </source>
</evidence>
<accession>A0A9W8ARS3</accession>
<evidence type="ECO:0000256" key="2">
    <source>
        <dbReference type="ARBA" id="ARBA00022737"/>
    </source>
</evidence>
<dbReference type="PANTHER" id="PTHR24412">
    <property type="entry name" value="KELCH PROTEIN"/>
    <property type="match status" value="1"/>
</dbReference>
<comment type="caution">
    <text evidence="3">The sequence shown here is derived from an EMBL/GenBank/DDBJ whole genome shotgun (WGS) entry which is preliminary data.</text>
</comment>
<keyword evidence="2" id="KW-0677">Repeat</keyword>
<keyword evidence="4" id="KW-1185">Reference proteome</keyword>
<evidence type="ECO:0000313" key="3">
    <source>
        <dbReference type="EMBL" id="KAJ1958325.1"/>
    </source>
</evidence>
<dbReference type="OrthoDB" id="432528at2759"/>
<reference evidence="3" key="1">
    <citation type="submission" date="2022-07" db="EMBL/GenBank/DDBJ databases">
        <title>Phylogenomic reconstructions and comparative analyses of Kickxellomycotina fungi.</title>
        <authorList>
            <person name="Reynolds N.K."/>
            <person name="Stajich J.E."/>
            <person name="Barry K."/>
            <person name="Grigoriev I.V."/>
            <person name="Crous P."/>
            <person name="Smith M.E."/>
        </authorList>
    </citation>
    <scope>NUCLEOTIDE SEQUENCE</scope>
    <source>
        <strain evidence="3">RSA 1196</strain>
    </source>
</reference>